<reference evidence="6" key="1">
    <citation type="submission" date="2020-05" db="UniProtKB">
        <authorList>
            <consortium name="EnsemblMetazoa"/>
        </authorList>
    </citation>
    <scope>IDENTIFICATION</scope>
    <source>
        <strain evidence="6">BB02</strain>
    </source>
</reference>
<dbReference type="OrthoDB" id="271506at2759"/>
<dbReference type="AlphaFoldDB" id="A0A2C9LWU2"/>
<dbReference type="InterPro" id="IPR016817">
    <property type="entry name" value="MannP-dilichol_defect-1"/>
</dbReference>
<dbReference type="InterPro" id="IPR006603">
    <property type="entry name" value="PQ-loop_rpt"/>
</dbReference>
<evidence type="ECO:0000256" key="5">
    <source>
        <dbReference type="SAM" id="Phobius"/>
    </source>
</evidence>
<dbReference type="VEuPathDB" id="VectorBase:BGLB035885"/>
<dbReference type="STRING" id="6526.A0A2C9LWU2"/>
<protein>
    <recommendedName>
        <fullName evidence="8">Solute carrier family 66 member 3</fullName>
    </recommendedName>
</protein>
<evidence type="ECO:0000313" key="7">
    <source>
        <dbReference type="Proteomes" id="UP000076420"/>
    </source>
</evidence>
<gene>
    <name evidence="6" type="primary">106050825</name>
</gene>
<keyword evidence="2 5" id="KW-0812">Transmembrane</keyword>
<feature type="transmembrane region" description="Helical" evidence="5">
    <location>
        <begin position="173"/>
        <end position="192"/>
    </location>
</feature>
<evidence type="ECO:0000256" key="4">
    <source>
        <dbReference type="ARBA" id="ARBA00023136"/>
    </source>
</evidence>
<comment type="subcellular location">
    <subcellularLocation>
        <location evidence="1">Membrane</location>
        <topology evidence="1">Multi-pass membrane protein</topology>
    </subcellularLocation>
</comment>
<sequence length="234" mass="26425">MYEAFDDSGEEVASSMRSSEGRLLAFNQLLSSSVLVTTLVCKLPQIKVIVTSGSTLSISLKSVIVEFLANTIMLTYQFSKGYPPHTFFESNVTVLQDFALILLIAYNRGLMEFRSIPFYVLYTSFFIAMCADLFSEYVKLFLISSTTPMLLWSKVNQLITIWRHHTAGSVSALTWFIGTYNAAVRILTTVLITRDNPMLLNLVSCEVINVAVLLSIMYFKVKQGDQPLRRTRRP</sequence>
<keyword evidence="4 5" id="KW-0472">Membrane</keyword>
<dbReference type="Gene3D" id="1.20.1280.290">
    <property type="match status" value="1"/>
</dbReference>
<dbReference type="PANTHER" id="PTHR12226:SF3">
    <property type="entry name" value="SOLUTE CARRIER FAMILY 66 MEMBER 3"/>
    <property type="match status" value="1"/>
</dbReference>
<dbReference type="Proteomes" id="UP000076420">
    <property type="component" value="Unassembled WGS sequence"/>
</dbReference>
<feature type="transmembrane region" description="Helical" evidence="5">
    <location>
        <begin position="118"/>
        <end position="134"/>
    </location>
</feature>
<evidence type="ECO:0000256" key="1">
    <source>
        <dbReference type="ARBA" id="ARBA00004141"/>
    </source>
</evidence>
<evidence type="ECO:0000256" key="2">
    <source>
        <dbReference type="ARBA" id="ARBA00022692"/>
    </source>
</evidence>
<accession>A0A2C9LWU2</accession>
<evidence type="ECO:0008006" key="8">
    <source>
        <dbReference type="Google" id="ProtNLM"/>
    </source>
</evidence>
<feature type="transmembrane region" description="Helical" evidence="5">
    <location>
        <begin position="198"/>
        <end position="219"/>
    </location>
</feature>
<dbReference type="VEuPathDB" id="VectorBase:BGLAX_032073"/>
<dbReference type="Pfam" id="PF04193">
    <property type="entry name" value="PQ-loop"/>
    <property type="match status" value="1"/>
</dbReference>
<dbReference type="KEGG" id="bgt:106050825"/>
<keyword evidence="3 5" id="KW-1133">Transmembrane helix</keyword>
<name>A0A2C9LWU2_BIOGL</name>
<evidence type="ECO:0000256" key="3">
    <source>
        <dbReference type="ARBA" id="ARBA00022989"/>
    </source>
</evidence>
<dbReference type="GO" id="GO:0016020">
    <property type="term" value="C:membrane"/>
    <property type="evidence" value="ECO:0007669"/>
    <property type="project" value="UniProtKB-SubCell"/>
</dbReference>
<dbReference type="PANTHER" id="PTHR12226">
    <property type="entry name" value="MANNOSE-P-DOLICHOL UTILIZATION DEFECT 1 LEC35 -RELATED"/>
    <property type="match status" value="1"/>
</dbReference>
<dbReference type="EnsemblMetazoa" id="BGLB035885-RA">
    <property type="protein sequence ID" value="BGLB035885-PA"/>
    <property type="gene ID" value="BGLB035885"/>
</dbReference>
<organism evidence="6 7">
    <name type="scientific">Biomphalaria glabrata</name>
    <name type="common">Bloodfluke planorb</name>
    <name type="synonym">Freshwater snail</name>
    <dbReference type="NCBI Taxonomy" id="6526"/>
    <lineage>
        <taxon>Eukaryota</taxon>
        <taxon>Metazoa</taxon>
        <taxon>Spiralia</taxon>
        <taxon>Lophotrochozoa</taxon>
        <taxon>Mollusca</taxon>
        <taxon>Gastropoda</taxon>
        <taxon>Heterobranchia</taxon>
        <taxon>Euthyneura</taxon>
        <taxon>Panpulmonata</taxon>
        <taxon>Hygrophila</taxon>
        <taxon>Lymnaeoidea</taxon>
        <taxon>Planorbidae</taxon>
        <taxon>Biomphalaria</taxon>
    </lineage>
</organism>
<evidence type="ECO:0000313" key="6">
    <source>
        <dbReference type="EnsemblMetazoa" id="BGLB035885-PA"/>
    </source>
</evidence>
<proteinExistence type="predicted"/>